<comment type="caution">
    <text evidence="6">The sequence shown here is derived from an EMBL/GenBank/DDBJ whole genome shotgun (WGS) entry which is preliminary data.</text>
</comment>
<evidence type="ECO:0000256" key="3">
    <source>
        <dbReference type="ARBA" id="ARBA00023277"/>
    </source>
</evidence>
<dbReference type="InterPro" id="IPR036881">
    <property type="entry name" value="Glyco_hydro_3_C_sf"/>
</dbReference>
<keyword evidence="3" id="KW-0119">Carbohydrate metabolism</keyword>
<dbReference type="AlphaFoldDB" id="A0A841GPW7"/>
<gene>
    <name evidence="6" type="ORF">HNQ61_001057</name>
</gene>
<dbReference type="Gene3D" id="3.40.50.1700">
    <property type="entry name" value="Glycoside hydrolase family 3 C-terminal domain"/>
    <property type="match status" value="1"/>
</dbReference>
<dbReference type="InterPro" id="IPR026891">
    <property type="entry name" value="Fn3-like"/>
</dbReference>
<dbReference type="PRINTS" id="PR00133">
    <property type="entry name" value="GLHYDRLASE3"/>
</dbReference>
<keyword evidence="2 4" id="KW-0378">Hydrolase</keyword>
<evidence type="ECO:0000256" key="1">
    <source>
        <dbReference type="ARBA" id="ARBA00005336"/>
    </source>
</evidence>
<dbReference type="InterPro" id="IPR036962">
    <property type="entry name" value="Glyco_hydro_3_N_sf"/>
</dbReference>
<comment type="similarity">
    <text evidence="1 4">Belongs to the glycosyl hydrolase 3 family.</text>
</comment>
<dbReference type="GO" id="GO:0005975">
    <property type="term" value="P:carbohydrate metabolic process"/>
    <property type="evidence" value="ECO:0007669"/>
    <property type="project" value="InterPro"/>
</dbReference>
<dbReference type="InterPro" id="IPR017853">
    <property type="entry name" value="GH"/>
</dbReference>
<sequence>MTGMVLRRAGWMGGCAALLSACAPRPLPPPSLPSAITDRAADFAKSVPHVAASGMRDASEQAFVDSVLARMTLPEKLGQLTQYAGQWGQTGPRVETATEDAIRRGEVGSFLSVWGADVTRRLQRIAVEESRLGIPILFSHDVIHGFRTLFPVPLAEAASWDPDVARESARIAAAEASAYGIAWTFAPMMDVARDARWGRVVEGAGEDPHLGSVMAAARVRGFQGTDLRAPLSIAATAKHFAAYGAAEGGRDYNIADIPERTLRETYLPPFRAAVCAGAATFMASFNEIGGVPAHASRALQTDVLRGEWGFNGMVVSDWGGLQELIPHGVAAGRADAARLGLRAGVDMDMVSEVYLKELPAEIAAGRVPMAEVDEAVRRVLRLKYRLGLFANPYARGDTSRELPAGRLPAEHRRAAYEAAARSVVLLRNAGGVLPLDRARIRRLAVIGPLAADRHSPLGSWNGAGRDEDVVPVLDGIRRAAGSGITVDYTAGVDSVRSTSGGGFAAAVRAARAADAVVLVVGETEDMTGEASSRVSLDLPGAQRELVEAVRAAAGRKPVAVVLMNGRPLALEWMHDTVPAIVEAWFGGVEMGNAVGDVLFGEVNPGGKLPMTFPRATGQVPIYYNYRQTGRPADPRNEYTTGYERSPSTPLYPFGHGLSYTRFTYGAPRLSAARMGAGDTLSVTVEVTNAGGRAGDEVVQLYVRDPVAAVTRPVKELRGFRRIRLNPGETRAVTFRLTVDDLAFWDAAPRRIAEPGAFVVQVGGSSEQVQSAEFELVTVDGGAIAVPERCGAA</sequence>
<dbReference type="Pfam" id="PF00933">
    <property type="entry name" value="Glyco_hydro_3"/>
    <property type="match status" value="1"/>
</dbReference>
<evidence type="ECO:0000256" key="2">
    <source>
        <dbReference type="ARBA" id="ARBA00022801"/>
    </source>
</evidence>
<proteinExistence type="inferred from homology"/>
<dbReference type="RefSeq" id="WP_205761911.1">
    <property type="nucleotide sequence ID" value="NZ_JABDTL010000002.1"/>
</dbReference>
<keyword evidence="7" id="KW-1185">Reference proteome</keyword>
<organism evidence="6 7">
    <name type="scientific">Longimicrobium terrae</name>
    <dbReference type="NCBI Taxonomy" id="1639882"/>
    <lineage>
        <taxon>Bacteria</taxon>
        <taxon>Pseudomonadati</taxon>
        <taxon>Gemmatimonadota</taxon>
        <taxon>Longimicrobiia</taxon>
        <taxon>Longimicrobiales</taxon>
        <taxon>Longimicrobiaceae</taxon>
        <taxon>Longimicrobium</taxon>
    </lineage>
</organism>
<dbReference type="Gene3D" id="3.20.20.300">
    <property type="entry name" value="Glycoside hydrolase, family 3, N-terminal domain"/>
    <property type="match status" value="1"/>
</dbReference>
<dbReference type="PROSITE" id="PS51257">
    <property type="entry name" value="PROKAR_LIPOPROTEIN"/>
    <property type="match status" value="1"/>
</dbReference>
<dbReference type="PROSITE" id="PS00775">
    <property type="entry name" value="GLYCOSYL_HYDROL_F3"/>
    <property type="match status" value="1"/>
</dbReference>
<protein>
    <submittedName>
        <fullName evidence="6">Beta-glucosidase</fullName>
        <ecNumber evidence="6">3.2.1.21</ecNumber>
    </submittedName>
</protein>
<dbReference type="InterPro" id="IPR013783">
    <property type="entry name" value="Ig-like_fold"/>
</dbReference>
<evidence type="ECO:0000259" key="5">
    <source>
        <dbReference type="SMART" id="SM01217"/>
    </source>
</evidence>
<accession>A0A841GPW7</accession>
<dbReference type="SUPFAM" id="SSF51445">
    <property type="entry name" value="(Trans)glycosidases"/>
    <property type="match status" value="1"/>
</dbReference>
<dbReference type="FunFam" id="3.20.20.300:FF:000005">
    <property type="entry name" value="Periplasmic beta-glucosidase"/>
    <property type="match status" value="1"/>
</dbReference>
<evidence type="ECO:0000313" key="6">
    <source>
        <dbReference type="EMBL" id="MBB6069442.1"/>
    </source>
</evidence>
<dbReference type="GO" id="GO:0008422">
    <property type="term" value="F:beta-glucosidase activity"/>
    <property type="evidence" value="ECO:0007669"/>
    <property type="project" value="UniProtKB-EC"/>
</dbReference>
<dbReference type="Gene3D" id="2.60.40.10">
    <property type="entry name" value="Immunoglobulins"/>
    <property type="match status" value="1"/>
</dbReference>
<feature type="domain" description="Fibronectin type III-like" evidence="5">
    <location>
        <begin position="696"/>
        <end position="765"/>
    </location>
</feature>
<dbReference type="Proteomes" id="UP000582837">
    <property type="component" value="Unassembled WGS sequence"/>
</dbReference>
<dbReference type="PANTHER" id="PTHR42715">
    <property type="entry name" value="BETA-GLUCOSIDASE"/>
    <property type="match status" value="1"/>
</dbReference>
<dbReference type="SUPFAM" id="SSF52279">
    <property type="entry name" value="Beta-D-glucan exohydrolase, C-terminal domain"/>
    <property type="match status" value="1"/>
</dbReference>
<dbReference type="EMBL" id="JACHIA010000002">
    <property type="protein sequence ID" value="MBB6069442.1"/>
    <property type="molecule type" value="Genomic_DNA"/>
</dbReference>
<dbReference type="SMART" id="SM01217">
    <property type="entry name" value="Fn3_like"/>
    <property type="match status" value="1"/>
</dbReference>
<dbReference type="InterPro" id="IPR001764">
    <property type="entry name" value="Glyco_hydro_3_N"/>
</dbReference>
<keyword evidence="4 6" id="KW-0326">Glycosidase</keyword>
<dbReference type="InterPro" id="IPR002772">
    <property type="entry name" value="Glyco_hydro_3_C"/>
</dbReference>
<dbReference type="InterPro" id="IPR019800">
    <property type="entry name" value="Glyco_hydro_3_AS"/>
</dbReference>
<evidence type="ECO:0000256" key="4">
    <source>
        <dbReference type="RuleBase" id="RU361161"/>
    </source>
</evidence>
<dbReference type="Pfam" id="PF14310">
    <property type="entry name" value="Fn3-like"/>
    <property type="match status" value="1"/>
</dbReference>
<dbReference type="Pfam" id="PF01915">
    <property type="entry name" value="Glyco_hydro_3_C"/>
    <property type="match status" value="1"/>
</dbReference>
<dbReference type="PANTHER" id="PTHR42715:SF10">
    <property type="entry name" value="BETA-GLUCOSIDASE"/>
    <property type="match status" value="1"/>
</dbReference>
<dbReference type="InterPro" id="IPR050288">
    <property type="entry name" value="Cellulose_deg_GH3"/>
</dbReference>
<dbReference type="EC" id="3.2.1.21" evidence="6"/>
<reference evidence="6 7" key="1">
    <citation type="submission" date="2020-08" db="EMBL/GenBank/DDBJ databases">
        <title>Genomic Encyclopedia of Type Strains, Phase IV (KMG-IV): sequencing the most valuable type-strain genomes for metagenomic binning, comparative biology and taxonomic classification.</title>
        <authorList>
            <person name="Goeker M."/>
        </authorList>
    </citation>
    <scope>NUCLEOTIDE SEQUENCE [LARGE SCALE GENOMIC DNA]</scope>
    <source>
        <strain evidence="6 7">DSM 29007</strain>
    </source>
</reference>
<dbReference type="FunFam" id="2.60.40.10:FF:000495">
    <property type="entry name" value="Periplasmic beta-glucosidase"/>
    <property type="match status" value="1"/>
</dbReference>
<name>A0A841GPW7_9BACT</name>
<evidence type="ECO:0000313" key="7">
    <source>
        <dbReference type="Proteomes" id="UP000582837"/>
    </source>
</evidence>